<accession>A0A9Q9DV27</accession>
<dbReference type="FunFam" id="3.40.50.300:FF:000054">
    <property type="entry name" value="ABC multidrug transporter atrF"/>
    <property type="match status" value="1"/>
</dbReference>
<keyword evidence="21" id="KW-1185">Reference proteome</keyword>
<dbReference type="GO" id="GO:0016887">
    <property type="term" value="F:ATP hydrolysis activity"/>
    <property type="evidence" value="ECO:0007669"/>
    <property type="project" value="InterPro"/>
</dbReference>
<dbReference type="Pfam" id="PF00005">
    <property type="entry name" value="ABC_tran"/>
    <property type="match status" value="2"/>
</dbReference>
<dbReference type="Gene3D" id="3.40.50.300">
    <property type="entry name" value="P-loop containing nucleotide triphosphate hydrolases"/>
    <property type="match status" value="2"/>
</dbReference>
<dbReference type="SMART" id="SM00382">
    <property type="entry name" value="AAA"/>
    <property type="match status" value="2"/>
</dbReference>
<evidence type="ECO:0000256" key="14">
    <source>
        <dbReference type="ARBA" id="ARBA00023136"/>
    </source>
</evidence>
<dbReference type="InterPro" id="IPR017871">
    <property type="entry name" value="ABC_transporter-like_CS"/>
</dbReference>
<dbReference type="Pfam" id="PF01061">
    <property type="entry name" value="ABC2_membrane"/>
    <property type="match status" value="2"/>
</dbReference>
<dbReference type="InterPro" id="IPR001272">
    <property type="entry name" value="PEP_carboxykinase_ATP"/>
</dbReference>
<dbReference type="Pfam" id="PF19055">
    <property type="entry name" value="ABC2_membrane_7"/>
    <property type="match status" value="1"/>
</dbReference>
<keyword evidence="7" id="KW-0312">Gluconeogenesis</keyword>
<evidence type="ECO:0000256" key="7">
    <source>
        <dbReference type="ARBA" id="ARBA00022432"/>
    </source>
</evidence>
<keyword evidence="10" id="KW-0547">Nucleotide-binding</keyword>
<dbReference type="GO" id="GO:0016020">
    <property type="term" value="C:membrane"/>
    <property type="evidence" value="ECO:0007669"/>
    <property type="project" value="UniProtKB-SubCell"/>
</dbReference>
<evidence type="ECO:0000256" key="18">
    <source>
        <dbReference type="SAM" id="Phobius"/>
    </source>
</evidence>
<feature type="domain" description="ABC transporter" evidence="19">
    <location>
        <begin position="961"/>
        <end position="1204"/>
    </location>
</feature>
<feature type="transmembrane region" description="Helical" evidence="18">
    <location>
        <begin position="733"/>
        <end position="751"/>
    </location>
</feature>
<feature type="transmembrane region" description="Helical" evidence="18">
    <location>
        <begin position="656"/>
        <end position="677"/>
    </location>
</feature>
<dbReference type="VEuPathDB" id="FungiDB:yc1106_08972"/>
<gene>
    <name evidence="20" type="ORF">yc1106_08972</name>
</gene>
<dbReference type="InterPro" id="IPR010929">
    <property type="entry name" value="PDR_CDR_ABC"/>
</dbReference>
<evidence type="ECO:0000256" key="12">
    <source>
        <dbReference type="ARBA" id="ARBA00022840"/>
    </source>
</evidence>
<dbReference type="EMBL" id="CP089280">
    <property type="protein sequence ID" value="USP81698.1"/>
    <property type="molecule type" value="Genomic_DNA"/>
</dbReference>
<proteinExistence type="inferred from homology"/>
<evidence type="ECO:0000256" key="3">
    <source>
        <dbReference type="ARBA" id="ARBA00006012"/>
    </source>
</evidence>
<evidence type="ECO:0000256" key="1">
    <source>
        <dbReference type="ARBA" id="ARBA00004141"/>
    </source>
</evidence>
<dbReference type="Gene3D" id="2.170.8.10">
    <property type="entry name" value="Phosphoenolpyruvate Carboxykinase, domain 2"/>
    <property type="match status" value="1"/>
</dbReference>
<evidence type="ECO:0000256" key="5">
    <source>
        <dbReference type="ARBA" id="ARBA00012363"/>
    </source>
</evidence>
<feature type="region of interest" description="Disordered" evidence="17">
    <location>
        <begin position="1598"/>
        <end position="1635"/>
    </location>
</feature>
<dbReference type="FunFam" id="3.40.449.10:FF:000002">
    <property type="entry name" value="Phosphoenolpyruvate carboxykinase [ATP]"/>
    <property type="match status" value="1"/>
</dbReference>
<dbReference type="Proteomes" id="UP001056012">
    <property type="component" value="Chromosome 7"/>
</dbReference>
<dbReference type="InterPro" id="IPR027417">
    <property type="entry name" value="P-loop_NTPase"/>
</dbReference>
<dbReference type="Gene3D" id="3.40.449.10">
    <property type="entry name" value="Phosphoenolpyruvate Carboxykinase, domain 1"/>
    <property type="match status" value="1"/>
</dbReference>
<dbReference type="InterPro" id="IPR008210">
    <property type="entry name" value="PEP_carboxykinase_N"/>
</dbReference>
<dbReference type="SUPFAM" id="SSF68923">
    <property type="entry name" value="PEP carboxykinase N-terminal domain"/>
    <property type="match status" value="1"/>
</dbReference>
<dbReference type="CDD" id="cd00484">
    <property type="entry name" value="PEPCK_ATP"/>
    <property type="match status" value="1"/>
</dbReference>
<comment type="similarity">
    <text evidence="4">Belongs to the phosphoenolpyruvate carboxykinase (ATP) family.</text>
</comment>
<dbReference type="InterPro" id="IPR015994">
    <property type="entry name" value="PEPCK_ATP_CS"/>
</dbReference>
<evidence type="ECO:0000256" key="9">
    <source>
        <dbReference type="ARBA" id="ARBA00022692"/>
    </source>
</evidence>
<keyword evidence="8" id="KW-0813">Transport</keyword>
<comment type="similarity">
    <text evidence="3">Belongs to the ABC transporter superfamily. ABCG family. PDR (TC 3.A.1.205) subfamily.</text>
</comment>
<feature type="transmembrane region" description="Helical" evidence="18">
    <location>
        <begin position="1438"/>
        <end position="1459"/>
    </location>
</feature>
<feature type="compositionally biased region" description="Polar residues" evidence="17">
    <location>
        <begin position="183"/>
        <end position="197"/>
    </location>
</feature>
<dbReference type="GO" id="GO:0004612">
    <property type="term" value="F:phosphoenolpyruvate carboxykinase (ATP) activity"/>
    <property type="evidence" value="ECO:0007669"/>
    <property type="project" value="UniProtKB-EC"/>
</dbReference>
<organism evidence="20 21">
    <name type="scientific">Curvularia clavata</name>
    <dbReference type="NCBI Taxonomy" id="95742"/>
    <lineage>
        <taxon>Eukaryota</taxon>
        <taxon>Fungi</taxon>
        <taxon>Dikarya</taxon>
        <taxon>Ascomycota</taxon>
        <taxon>Pezizomycotina</taxon>
        <taxon>Dothideomycetes</taxon>
        <taxon>Pleosporomycetidae</taxon>
        <taxon>Pleosporales</taxon>
        <taxon>Pleosporineae</taxon>
        <taxon>Pleosporaceae</taxon>
        <taxon>Curvularia</taxon>
    </lineage>
</organism>
<reference evidence="20" key="1">
    <citation type="submission" date="2021-12" db="EMBL/GenBank/DDBJ databases">
        <title>Curvularia clavata genome.</title>
        <authorList>
            <person name="Cao Y."/>
        </authorList>
    </citation>
    <scope>NUCLEOTIDE SEQUENCE</scope>
    <source>
        <strain evidence="20">Yc1106</strain>
    </source>
</reference>
<feature type="region of interest" description="Disordered" evidence="17">
    <location>
        <begin position="1"/>
        <end position="204"/>
    </location>
</feature>
<dbReference type="Pfam" id="PF01293">
    <property type="entry name" value="PEPCK_ATP"/>
    <property type="match status" value="1"/>
</dbReference>
<dbReference type="InterPro" id="IPR043926">
    <property type="entry name" value="ABCG_dom"/>
</dbReference>
<dbReference type="CDD" id="cd03232">
    <property type="entry name" value="ABCG_PDR_domain2"/>
    <property type="match status" value="1"/>
</dbReference>
<feature type="transmembrane region" description="Helical" evidence="18">
    <location>
        <begin position="697"/>
        <end position="721"/>
    </location>
</feature>
<keyword evidence="15" id="KW-0456">Lyase</keyword>
<feature type="compositionally biased region" description="Basic and acidic residues" evidence="17">
    <location>
        <begin position="141"/>
        <end position="158"/>
    </location>
</feature>
<evidence type="ECO:0000256" key="16">
    <source>
        <dbReference type="ARBA" id="ARBA00047371"/>
    </source>
</evidence>
<dbReference type="EC" id="4.1.1.49" evidence="5"/>
<evidence type="ECO:0000256" key="4">
    <source>
        <dbReference type="ARBA" id="ARBA00006052"/>
    </source>
</evidence>
<comment type="catalytic activity">
    <reaction evidence="16">
        <text>oxaloacetate + ATP = phosphoenolpyruvate + ADP + CO2</text>
        <dbReference type="Rhea" id="RHEA:18617"/>
        <dbReference type="ChEBI" id="CHEBI:16452"/>
        <dbReference type="ChEBI" id="CHEBI:16526"/>
        <dbReference type="ChEBI" id="CHEBI:30616"/>
        <dbReference type="ChEBI" id="CHEBI:58702"/>
        <dbReference type="ChEBI" id="CHEBI:456216"/>
        <dbReference type="EC" id="4.1.1.49"/>
    </reaction>
</comment>
<evidence type="ECO:0000313" key="20">
    <source>
        <dbReference type="EMBL" id="USP81698.1"/>
    </source>
</evidence>
<keyword evidence="9 18" id="KW-0812">Transmembrane</keyword>
<feature type="transmembrane region" description="Helical" evidence="18">
    <location>
        <begin position="627"/>
        <end position="644"/>
    </location>
</feature>
<evidence type="ECO:0000313" key="21">
    <source>
        <dbReference type="Proteomes" id="UP001056012"/>
    </source>
</evidence>
<dbReference type="InterPro" id="IPR034001">
    <property type="entry name" value="ABCG_PDR_1"/>
</dbReference>
<keyword evidence="14 18" id="KW-0472">Membrane</keyword>
<dbReference type="InterPro" id="IPR013525">
    <property type="entry name" value="ABC2_TM"/>
</dbReference>
<feature type="compositionally biased region" description="Polar residues" evidence="17">
    <location>
        <begin position="1"/>
        <end position="10"/>
    </location>
</feature>
<dbReference type="InterPro" id="IPR003593">
    <property type="entry name" value="AAA+_ATPase"/>
</dbReference>
<dbReference type="PANTHER" id="PTHR19241">
    <property type="entry name" value="ATP-BINDING CASSETTE TRANSPORTER"/>
    <property type="match status" value="1"/>
</dbReference>
<dbReference type="InterPro" id="IPR013035">
    <property type="entry name" value="PEP_carboxykinase_C"/>
</dbReference>
<feature type="transmembrane region" description="Helical" evidence="18">
    <location>
        <begin position="763"/>
        <end position="783"/>
    </location>
</feature>
<keyword evidence="11" id="KW-0210">Decarboxylase</keyword>
<keyword evidence="12" id="KW-0067">ATP-binding</keyword>
<evidence type="ECO:0000256" key="15">
    <source>
        <dbReference type="ARBA" id="ARBA00023239"/>
    </source>
</evidence>
<evidence type="ECO:0000259" key="19">
    <source>
        <dbReference type="PROSITE" id="PS50893"/>
    </source>
</evidence>
<comment type="subcellular location">
    <subcellularLocation>
        <location evidence="1">Membrane</location>
        <topology evidence="1">Multi-pass membrane protein</topology>
    </subcellularLocation>
</comment>
<evidence type="ECO:0000256" key="10">
    <source>
        <dbReference type="ARBA" id="ARBA00022741"/>
    </source>
</evidence>
<dbReference type="InterPro" id="IPR034003">
    <property type="entry name" value="ABCG_PDR_2"/>
</dbReference>
<evidence type="ECO:0000256" key="2">
    <source>
        <dbReference type="ARBA" id="ARBA00004742"/>
    </source>
</evidence>
<dbReference type="FunFam" id="3.40.50.300:FF:002416">
    <property type="entry name" value="ABC multidrug transporter (Eurofung)"/>
    <property type="match status" value="1"/>
</dbReference>
<dbReference type="FunFam" id="2.170.8.10:FF:000001">
    <property type="entry name" value="Phosphoenolpyruvate carboxykinase (ATP)"/>
    <property type="match status" value="1"/>
</dbReference>
<dbReference type="Pfam" id="PF06422">
    <property type="entry name" value="PDR_CDR"/>
    <property type="match status" value="1"/>
</dbReference>
<dbReference type="Pfam" id="PF14510">
    <property type="entry name" value="ABC_trans_N"/>
    <property type="match status" value="1"/>
</dbReference>
<feature type="transmembrane region" description="Helical" evidence="18">
    <location>
        <begin position="872"/>
        <end position="890"/>
    </location>
</feature>
<dbReference type="GO" id="GO:0006094">
    <property type="term" value="P:gluconeogenesis"/>
    <property type="evidence" value="ECO:0007669"/>
    <property type="project" value="UniProtKB-KW"/>
</dbReference>
<dbReference type="CDD" id="cd03233">
    <property type="entry name" value="ABCG_PDR_domain1"/>
    <property type="match status" value="1"/>
</dbReference>
<feature type="compositionally biased region" description="Polar residues" evidence="17">
    <location>
        <begin position="90"/>
        <end position="120"/>
    </location>
</feature>
<feature type="compositionally biased region" description="Basic and acidic residues" evidence="17">
    <location>
        <begin position="915"/>
        <end position="928"/>
    </location>
</feature>
<evidence type="ECO:0000256" key="11">
    <source>
        <dbReference type="ARBA" id="ARBA00022793"/>
    </source>
</evidence>
<dbReference type="SUPFAM" id="SSF52540">
    <property type="entry name" value="P-loop containing nucleoside triphosphate hydrolases"/>
    <property type="match status" value="2"/>
</dbReference>
<feature type="region of interest" description="Disordered" evidence="17">
    <location>
        <begin position="915"/>
        <end position="951"/>
    </location>
</feature>
<dbReference type="InterPro" id="IPR003439">
    <property type="entry name" value="ABC_transporter-like_ATP-bd"/>
</dbReference>
<feature type="compositionally biased region" description="Low complexity" evidence="17">
    <location>
        <begin position="74"/>
        <end position="89"/>
    </location>
</feature>
<feature type="compositionally biased region" description="Polar residues" evidence="17">
    <location>
        <begin position="46"/>
        <end position="65"/>
    </location>
</feature>
<dbReference type="GO" id="GO:0140359">
    <property type="term" value="F:ABC-type transporter activity"/>
    <property type="evidence" value="ECO:0007669"/>
    <property type="project" value="InterPro"/>
</dbReference>
<feature type="transmembrane region" description="Helical" evidence="18">
    <location>
        <begin position="1367"/>
        <end position="1387"/>
    </location>
</feature>
<dbReference type="OrthoDB" id="245989at2759"/>
<dbReference type="GO" id="GO:0005524">
    <property type="term" value="F:ATP binding"/>
    <property type="evidence" value="ECO:0007669"/>
    <property type="project" value="UniProtKB-KW"/>
</dbReference>
<evidence type="ECO:0000256" key="8">
    <source>
        <dbReference type="ARBA" id="ARBA00022448"/>
    </source>
</evidence>
<evidence type="ECO:0000256" key="17">
    <source>
        <dbReference type="SAM" id="MobiDB-lite"/>
    </source>
</evidence>
<evidence type="ECO:0000256" key="13">
    <source>
        <dbReference type="ARBA" id="ARBA00022989"/>
    </source>
</evidence>
<feature type="transmembrane region" description="Helical" evidence="18">
    <location>
        <begin position="1565"/>
        <end position="1584"/>
    </location>
</feature>
<comment type="pathway">
    <text evidence="2">Carbohydrate biosynthesis; gluconeogenesis.</text>
</comment>
<dbReference type="PROSITE" id="PS50893">
    <property type="entry name" value="ABC_TRANSPORTER_2"/>
    <property type="match status" value="2"/>
</dbReference>
<feature type="transmembrane region" description="Helical" evidence="18">
    <location>
        <begin position="1407"/>
        <end position="1426"/>
    </location>
</feature>
<dbReference type="NCBIfam" id="TIGR00224">
    <property type="entry name" value="pckA"/>
    <property type="match status" value="1"/>
</dbReference>
<dbReference type="PROSITE" id="PS00532">
    <property type="entry name" value="PEPCK_ATP"/>
    <property type="match status" value="1"/>
</dbReference>
<feature type="domain" description="ABC transporter" evidence="19">
    <location>
        <begin position="266"/>
        <end position="519"/>
    </location>
</feature>
<evidence type="ECO:0000256" key="6">
    <source>
        <dbReference type="ARBA" id="ARBA00021932"/>
    </source>
</evidence>
<protein>
    <recommendedName>
        <fullName evidence="6">Phosphoenolpyruvate carboxykinase (ATP)</fullName>
        <ecNumber evidence="5">4.1.1.49</ecNumber>
    </recommendedName>
</protein>
<dbReference type="Gene3D" id="3.90.228.20">
    <property type="match status" value="1"/>
</dbReference>
<dbReference type="NCBIfam" id="NF006821">
    <property type="entry name" value="PRK09344.1-3"/>
    <property type="match status" value="1"/>
</dbReference>
<dbReference type="PROSITE" id="PS00211">
    <property type="entry name" value="ABC_TRANSPORTER_1"/>
    <property type="match status" value="1"/>
</dbReference>
<dbReference type="HAMAP" id="MF_00453">
    <property type="entry name" value="PEPCK_ATP"/>
    <property type="match status" value="1"/>
</dbReference>
<keyword evidence="13 18" id="KW-1133">Transmembrane helix</keyword>
<dbReference type="NCBIfam" id="NF006820">
    <property type="entry name" value="PRK09344.1-2"/>
    <property type="match status" value="1"/>
</dbReference>
<name>A0A9Q9DV27_CURCL</name>
<sequence>MDSQRDTPTPSHLPGGWIETPADMSRNQSYIGSRERTEDEAVTPRASDTGNTFISNTLHTTSQTYYGGDDAGPSSTSSGSTAVASSRVSQPQNTSQVHADQNELSENTDAQRHNPSSNYLHTAASGAPMEQQVVLEDDSSDSEHEGSSEKHAKADERPGLQSRGSRPMTEDDLFRVLSRRKTSQSNGLNKTKTSATGHSPEEEDEINKLMSKMFGRTRQEASEEEKTRHQGVIFKHLTVKGMGIGAALQPSVGSLFLDPVRFVKNLLTKGPRKAAGKPPVRTILDDFSGCIRPGEMILVLGRPGAGCSTFLKMIGNQRFGFEEVTGDVMYGGTDAHEMSKKYRSEVLYNPEDDLHYATLKVKDTLKFALKTRTPGKESRKEGESRKDYVNEFLRVVTKLFWIEHTLGTKVGNELIRGVSGGEKKRVSIAEAMVTKASVQCWDNSTRGLDASTALEYVQSLRSLTNMAQVSTAVALYQAGESLYELFDKVLLIHEGRCCYFGPTEKAAAYFKNLGFEKPERWTTSDFLTSVTDDHERQVREGWEDRIPRTGAAFGEAFANSEQAYDNFQEIQEFERETKRQAEERRHAQTKATKKKNFTISFPAQVMACTKRQFLVMVGDPQSLVGKWGGILFQALIVGSLFYDLPNTAQGVFPRGGVIFFMLLFNALLALAELTAAFESRPILLKHKSFSFYRPAAYAIAQTVIDVPLVLVQVCIFDIVVYFMANLSRTPSQFFISLLFLWIITMTMYAFFRAIGALVGSLDVATRITGVAIQALVVYTGYLIPPAKMHPWFSWLRWVNPIQYGFEGLLANEFYNLDIQCVPPFIAPQVPGAEERYQSCAIQGNRPGSLTVAGSDYISEAYGYSRTHLWRNFGFICAFFLFFVALTAFGMEIQKPNKGGGAVTIYKRGQVPKTVEKEMETKTLPKDEEAGNGGAVVEKPSASDSDDADKTAGGVAKNETIFTFQDITYTIPYEKGERTLLKGVQGFVKPGKLTALMGASGAGKTTLLNTLAQRINFGVVRGDFLVDGKPLPHSFQRSTGFAEQMDVHESTATVREALQFSARLRQPKEVPIKEKYEYVEKIIDLLEMRDIAGAAIGTTGSGLNQEQRKRLTIGVELASKPELLMFLDEPTSGLDSGAAFNIVRFLRKLADAGQAILCTIHQPSAVLFEHFDQLLLLKSGGRTVYFGELGHDSRNLIEYLENNGAEKCPPHTNPAEYMLEAIGAGNPDYKGQDWGDVWERSRENENLTKEIQDIIANRRSAAENEEARDDREYAMPYAQQWLAVVKRNFVAIWRDPPYVQGMVMLHIITGLFNGFTFWNLGQSQIDMQSRLFSVFMTLTIAPPLIQQLQPRFINIRGIYNAREGSAKIYSWTAMVWGIILSELPYRIISGTIYWCCWYFPPGFPRDTYTAASVWLFVMLFEVFYLGFGQAIASFSPNELLASLLVPLFFTFIVSFCGVVVPYASLPTFWQSWMYWLTPFKYLLEGFLALLVQGQEVRCATNELAIFPPPPGQDCQSYAGQFAQQSGGYVEAQPDGNCGFCQYATGDAFAASFNVFPRYIWRDFGIMWAYILFNFAVVFICTWLYLGGLRQIKAFFSPSARKQKKETQRKKENGSPPARLLGRHEVPWDSEQQPDPMRAGPRLLLSHTARARCTCRASFPGPPSPRALLRVIFVPREPTITPSSQARALAQSAAAALARPRPSIARLSTQSVVRMPSRGIKSPQNPLLPSATHSTLAQDFARQQVSKQQRSNFHSSSISPVLNFNMVSQTVNKTNLHPSGVAPNKGHTEIEEALHDKAHIDYDRVAIIANPSVAALYEDALVYETGSAITASGALSAYSGAKTGRSPSDKRIVEEETSKNDVWWGPVNKPMKTDVWRINRERAIDYLNTRNRIYVVDGFAGWDERYRIRVRVVCARAYHALFMRNMLIRPSKEELEHFQPDYTIYNAGAFPANRYTSGMTSSTSVALNFQDKEMVILGTEYAGEMKKGIFTVLYYEMPVKHNVLTLHSSANEGQDGDVTVFFGLSGTGKTTLSADPKRALIGDDEHCWSDTGIFNIEGGCYAKCIGLSAEKEPDIYGAIRFGSILENVVFDPVTRVVDYDDDTLTENTRCAYPIEYIENTKIPCISNQHPKNIVLLTCDARGVLPPISKLNPEQTMYHFISGYTSKMAGTEQGVTEPQATFSSCFAQPFLALHPMRYAKMLAEKIQQHNANAWLLNTGWVGAGATTGGKRCSLKFTRAILDAIHNGELANAEYENYEVFNLQVPKKCTGVPDDLLNPRNSWSGTASLQDEVEKLGRLFMENFKKYEDEATKEVIESGPHVCCCPKH</sequence>
<dbReference type="InterPro" id="IPR029481">
    <property type="entry name" value="ABC_trans_N"/>
</dbReference>
<dbReference type="SUPFAM" id="SSF53795">
    <property type="entry name" value="PEP carboxykinase-like"/>
    <property type="match status" value="1"/>
</dbReference>
<feature type="transmembrane region" description="Helical" evidence="18">
    <location>
        <begin position="1297"/>
        <end position="1319"/>
    </location>
</feature>